<name>A0ACB8RGJ3_9AGAM</name>
<evidence type="ECO:0000313" key="2">
    <source>
        <dbReference type="Proteomes" id="UP000814033"/>
    </source>
</evidence>
<dbReference type="Proteomes" id="UP000814033">
    <property type="component" value="Unassembled WGS sequence"/>
</dbReference>
<reference evidence="1" key="2">
    <citation type="journal article" date="2022" name="New Phytol.">
        <title>Evolutionary transition to the ectomycorrhizal habit in the genomes of a hyperdiverse lineage of mushroom-forming fungi.</title>
        <authorList>
            <person name="Looney B."/>
            <person name="Miyauchi S."/>
            <person name="Morin E."/>
            <person name="Drula E."/>
            <person name="Courty P.E."/>
            <person name="Kohler A."/>
            <person name="Kuo A."/>
            <person name="LaButti K."/>
            <person name="Pangilinan J."/>
            <person name="Lipzen A."/>
            <person name="Riley R."/>
            <person name="Andreopoulos W."/>
            <person name="He G."/>
            <person name="Johnson J."/>
            <person name="Nolan M."/>
            <person name="Tritt A."/>
            <person name="Barry K.W."/>
            <person name="Grigoriev I.V."/>
            <person name="Nagy L.G."/>
            <person name="Hibbett D."/>
            <person name="Henrissat B."/>
            <person name="Matheny P.B."/>
            <person name="Labbe J."/>
            <person name="Martin F.M."/>
        </authorList>
    </citation>
    <scope>NUCLEOTIDE SEQUENCE</scope>
    <source>
        <strain evidence="1">FP105234-sp</strain>
    </source>
</reference>
<reference evidence="1" key="1">
    <citation type="submission" date="2021-02" db="EMBL/GenBank/DDBJ databases">
        <authorList>
            <consortium name="DOE Joint Genome Institute"/>
            <person name="Ahrendt S."/>
            <person name="Looney B.P."/>
            <person name="Miyauchi S."/>
            <person name="Morin E."/>
            <person name="Drula E."/>
            <person name="Courty P.E."/>
            <person name="Chicoki N."/>
            <person name="Fauchery L."/>
            <person name="Kohler A."/>
            <person name="Kuo A."/>
            <person name="Labutti K."/>
            <person name="Pangilinan J."/>
            <person name="Lipzen A."/>
            <person name="Riley R."/>
            <person name="Andreopoulos W."/>
            <person name="He G."/>
            <person name="Johnson J."/>
            <person name="Barry K.W."/>
            <person name="Grigoriev I.V."/>
            <person name="Nagy L."/>
            <person name="Hibbett D."/>
            <person name="Henrissat B."/>
            <person name="Matheny P.B."/>
            <person name="Labbe J."/>
            <person name="Martin F."/>
        </authorList>
    </citation>
    <scope>NUCLEOTIDE SEQUENCE</scope>
    <source>
        <strain evidence="1">FP105234-sp</strain>
    </source>
</reference>
<gene>
    <name evidence="1" type="ORF">FA95DRAFT_1682094</name>
</gene>
<protein>
    <submittedName>
        <fullName evidence="1">Uncharacterized protein</fullName>
    </submittedName>
</protein>
<proteinExistence type="predicted"/>
<keyword evidence="2" id="KW-1185">Reference proteome</keyword>
<organism evidence="1 2">
    <name type="scientific">Auriscalpium vulgare</name>
    <dbReference type="NCBI Taxonomy" id="40419"/>
    <lineage>
        <taxon>Eukaryota</taxon>
        <taxon>Fungi</taxon>
        <taxon>Dikarya</taxon>
        <taxon>Basidiomycota</taxon>
        <taxon>Agaricomycotina</taxon>
        <taxon>Agaricomycetes</taxon>
        <taxon>Russulales</taxon>
        <taxon>Auriscalpiaceae</taxon>
        <taxon>Auriscalpium</taxon>
    </lineage>
</organism>
<dbReference type="EMBL" id="MU276031">
    <property type="protein sequence ID" value="KAI0043132.1"/>
    <property type="molecule type" value="Genomic_DNA"/>
</dbReference>
<comment type="caution">
    <text evidence="1">The sequence shown here is derived from an EMBL/GenBank/DDBJ whole genome shotgun (WGS) entry which is preliminary data.</text>
</comment>
<accession>A0ACB8RGJ3</accession>
<sequence length="497" mass="55053">MATTPLTMEEHARALEQSSDHIVFSKARFYRTLGPYVTLAMRTFWLEAAFYGVANHILTHLALTADSDITNAGFGVYPQAIFTRHFDPEEEEPLSRSHRCPDVATILSYLGAPTMVDAATAPPRLGFWWEMKPHRRRIDQPHLIDYAPNFTHMRQLIEQARYAFAHYGGLQYYAFLSEGLNITFVSFTNPKRDQESDSVDVDASSSSLAALDGTASRKRPRTDDPSSMSSQRLESPLPKPKLIFLGQPLLLNARTNPEINPLVLCALHTAAVSSGATFEPSYMQPPPGYTIPEELTLLAEEAYRQFEDTYPQKYIKEDSPEGSEDEAPRRISKQARDDANAYRGPSVAAGSTSSRRTSSRASTASVSSLHAAFSEHSYATFEDDEPAIPASRRSSSASAPPSRPALRRSGSAMSAGRGDMLPPADTTQRAPRHSRPAAERVSALRQHETTFAYKTRVSALRQHEATYSYKTPEPDASSDDEDPAPSRSQGKRKARDH</sequence>
<evidence type="ECO:0000313" key="1">
    <source>
        <dbReference type="EMBL" id="KAI0043132.1"/>
    </source>
</evidence>